<sequence length="392" mass="43909">MSDEFEEVVDAELVDDGHLPAPRPDETVTHGRWTPDSRVVVDQHTILIPGQDLPTETDQPTYTERDLYVSESTAKRLAEKSKPKNTDKNYRSQRGMFQRWCAEHGRVHRPCTTATFVEYVAHLIDTGRSPNAISVAMSAIRTWMPDDKKPGTQEARGMLNEYKKEWGRRVGVKKAPAITDDMLRAMVATCDPVHPIGVRDRAVLLLGRGALNRRIELADLTIGNVTVESDGIALWFAASKTDQEAKGEETFIPAWDDEDIDPVHATRAWLGVLHRLDVHNGAFFRALTREGRLQNRVRATDRGDHLTGDAINSWVRGRARQAGLPGWEKITAHGLRRGGARAISDSGGDPTKQGRWKPGSAVVKREYLDRAQNRGENPWLKLARPTSPEEEK</sequence>
<evidence type="ECO:0000256" key="1">
    <source>
        <dbReference type="ARBA" id="ARBA00023125"/>
    </source>
</evidence>
<gene>
    <name evidence="5" type="ORF">GCM10009863_50990</name>
</gene>
<dbReference type="EMBL" id="BAAARJ010000018">
    <property type="protein sequence ID" value="GAA2629466.1"/>
    <property type="molecule type" value="Genomic_DNA"/>
</dbReference>
<organism evidence="5 6">
    <name type="scientific">Streptomyces axinellae</name>
    <dbReference type="NCBI Taxonomy" id="552788"/>
    <lineage>
        <taxon>Bacteria</taxon>
        <taxon>Bacillati</taxon>
        <taxon>Actinomycetota</taxon>
        <taxon>Actinomycetes</taxon>
        <taxon>Kitasatosporales</taxon>
        <taxon>Streptomycetaceae</taxon>
        <taxon>Streptomyces</taxon>
    </lineage>
</organism>
<feature type="compositionally biased region" description="Acidic residues" evidence="3">
    <location>
        <begin position="1"/>
        <end position="14"/>
    </location>
</feature>
<dbReference type="InterPro" id="IPR010998">
    <property type="entry name" value="Integrase_recombinase_N"/>
</dbReference>
<dbReference type="PANTHER" id="PTHR34605">
    <property type="entry name" value="PHAGE_INTEGRASE DOMAIN-CONTAINING PROTEIN"/>
    <property type="match status" value="1"/>
</dbReference>
<feature type="compositionally biased region" description="Basic and acidic residues" evidence="3">
    <location>
        <begin position="15"/>
        <end position="31"/>
    </location>
</feature>
<feature type="region of interest" description="Disordered" evidence="3">
    <location>
        <begin position="1"/>
        <end position="31"/>
    </location>
</feature>
<dbReference type="InterPro" id="IPR013762">
    <property type="entry name" value="Integrase-like_cat_sf"/>
</dbReference>
<reference evidence="6" key="1">
    <citation type="journal article" date="2019" name="Int. J. Syst. Evol. Microbiol.">
        <title>The Global Catalogue of Microorganisms (GCM) 10K type strain sequencing project: providing services to taxonomists for standard genome sequencing and annotation.</title>
        <authorList>
            <consortium name="The Broad Institute Genomics Platform"/>
            <consortium name="The Broad Institute Genome Sequencing Center for Infectious Disease"/>
            <person name="Wu L."/>
            <person name="Ma J."/>
        </authorList>
    </citation>
    <scope>NUCLEOTIDE SEQUENCE [LARGE SCALE GENOMIC DNA]</scope>
    <source>
        <strain evidence="6">JCM 16373</strain>
    </source>
</reference>
<dbReference type="Gene3D" id="1.10.150.130">
    <property type="match status" value="1"/>
</dbReference>
<evidence type="ECO:0000313" key="5">
    <source>
        <dbReference type="EMBL" id="GAA2629466.1"/>
    </source>
</evidence>
<accession>A0ABP6D147</accession>
<evidence type="ECO:0000259" key="4">
    <source>
        <dbReference type="PROSITE" id="PS51898"/>
    </source>
</evidence>
<proteinExistence type="predicted"/>
<dbReference type="Gene3D" id="1.10.443.10">
    <property type="entry name" value="Intergrase catalytic core"/>
    <property type="match status" value="1"/>
</dbReference>
<dbReference type="SUPFAM" id="SSF47823">
    <property type="entry name" value="lambda integrase-like, N-terminal domain"/>
    <property type="match status" value="1"/>
</dbReference>
<dbReference type="Proteomes" id="UP001501447">
    <property type="component" value="Unassembled WGS sequence"/>
</dbReference>
<dbReference type="PROSITE" id="PS51898">
    <property type="entry name" value="TYR_RECOMBINASE"/>
    <property type="match status" value="1"/>
</dbReference>
<evidence type="ECO:0000313" key="6">
    <source>
        <dbReference type="Proteomes" id="UP001501447"/>
    </source>
</evidence>
<dbReference type="InterPro" id="IPR011010">
    <property type="entry name" value="DNA_brk_join_enz"/>
</dbReference>
<dbReference type="RefSeq" id="WP_344568829.1">
    <property type="nucleotide sequence ID" value="NZ_BAAARJ010000018.1"/>
</dbReference>
<keyword evidence="2" id="KW-0233">DNA recombination</keyword>
<protein>
    <submittedName>
        <fullName evidence="5">Site-specific integrase</fullName>
    </submittedName>
</protein>
<dbReference type="InterPro" id="IPR052925">
    <property type="entry name" value="Phage_Integrase-like_Recomb"/>
</dbReference>
<feature type="region of interest" description="Disordered" evidence="3">
    <location>
        <begin position="338"/>
        <end position="362"/>
    </location>
</feature>
<keyword evidence="1" id="KW-0238">DNA-binding</keyword>
<keyword evidence="6" id="KW-1185">Reference proteome</keyword>
<comment type="caution">
    <text evidence="5">The sequence shown here is derived from an EMBL/GenBank/DDBJ whole genome shotgun (WGS) entry which is preliminary data.</text>
</comment>
<evidence type="ECO:0000256" key="2">
    <source>
        <dbReference type="ARBA" id="ARBA00023172"/>
    </source>
</evidence>
<dbReference type="PANTHER" id="PTHR34605:SF4">
    <property type="entry name" value="DNA ADENINE METHYLTRANSFERASE"/>
    <property type="match status" value="1"/>
</dbReference>
<feature type="domain" description="Tyr recombinase" evidence="4">
    <location>
        <begin position="173"/>
        <end position="380"/>
    </location>
</feature>
<dbReference type="SUPFAM" id="SSF56349">
    <property type="entry name" value="DNA breaking-rejoining enzymes"/>
    <property type="match status" value="1"/>
</dbReference>
<dbReference type="InterPro" id="IPR002104">
    <property type="entry name" value="Integrase_catalytic"/>
</dbReference>
<name>A0ABP6D147_9ACTN</name>
<evidence type="ECO:0000256" key="3">
    <source>
        <dbReference type="SAM" id="MobiDB-lite"/>
    </source>
</evidence>